<dbReference type="AlphaFoldDB" id="T1J0N9"/>
<evidence type="ECO:0000256" key="3">
    <source>
        <dbReference type="ARBA" id="ARBA00022946"/>
    </source>
</evidence>
<dbReference type="InterPro" id="IPR011332">
    <property type="entry name" value="Ribosomal_zn-bd"/>
</dbReference>
<name>T1J0N9_STRMM</name>
<dbReference type="NCBIfam" id="TIGR01031">
    <property type="entry name" value="rpmF_bact"/>
    <property type="match status" value="1"/>
</dbReference>
<evidence type="ECO:0000256" key="2">
    <source>
        <dbReference type="ARBA" id="ARBA00008560"/>
    </source>
</evidence>
<dbReference type="HOGENOM" id="CLU_116455_0_0_1"/>
<evidence type="ECO:0000256" key="4">
    <source>
        <dbReference type="ARBA" id="ARBA00022980"/>
    </source>
</evidence>
<dbReference type="GO" id="GO:0006412">
    <property type="term" value="P:translation"/>
    <property type="evidence" value="ECO:0007669"/>
    <property type="project" value="InterPro"/>
</dbReference>
<reference evidence="10" key="2">
    <citation type="submission" date="2015-02" db="UniProtKB">
        <authorList>
            <consortium name="EnsemblMetazoa"/>
        </authorList>
    </citation>
    <scope>IDENTIFICATION</scope>
</reference>
<dbReference type="SUPFAM" id="SSF57829">
    <property type="entry name" value="Zn-binding ribosomal proteins"/>
    <property type="match status" value="1"/>
</dbReference>
<dbReference type="eggNOG" id="KOG4080">
    <property type="taxonomic scope" value="Eukaryota"/>
</dbReference>
<evidence type="ECO:0000256" key="7">
    <source>
        <dbReference type="ARBA" id="ARBA00039935"/>
    </source>
</evidence>
<evidence type="ECO:0000313" key="10">
    <source>
        <dbReference type="EnsemblMetazoa" id="SMAR007093-PA"/>
    </source>
</evidence>
<dbReference type="InterPro" id="IPR051991">
    <property type="entry name" value="Mitoribosomal_protein_bL32"/>
</dbReference>
<evidence type="ECO:0000313" key="11">
    <source>
        <dbReference type="Proteomes" id="UP000014500"/>
    </source>
</evidence>
<dbReference type="EMBL" id="JH431739">
    <property type="status" value="NOT_ANNOTATED_CDS"/>
    <property type="molecule type" value="Genomic_DNA"/>
</dbReference>
<evidence type="ECO:0000256" key="9">
    <source>
        <dbReference type="ARBA" id="ARBA00045766"/>
    </source>
</evidence>
<keyword evidence="3" id="KW-0809">Transit peptide</keyword>
<keyword evidence="11" id="KW-1185">Reference proteome</keyword>
<dbReference type="InterPro" id="IPR002677">
    <property type="entry name" value="Ribosomal_bL32"/>
</dbReference>
<sequence>MMLLRGKIILQSVLHRIQQQFTKVERIAVAVIGFRDYEPSLAFDAPQTLPESNSCEQSDSILGNGFVWGVPTSRRSLEKRMMRRLAPGKVYKLKGNIIVCPVCYSYHEAHTICGNCYAKVKAETTAMQEAIQKELKYDPIDKEVAVVYKGGRKPDNEGKRIVELDREPPVWFSKNLLTRAYMTREPPSKDLVASHSEPNFMPPI</sequence>
<protein>
    <recommendedName>
        <fullName evidence="7">Large ribosomal subunit protein bL32m</fullName>
    </recommendedName>
    <alternativeName>
        <fullName evidence="8">39S ribosomal protein L32, mitochondrial</fullName>
    </alternativeName>
</protein>
<accession>T1J0N9</accession>
<comment type="similarity">
    <text evidence="2">Belongs to the bacterial ribosomal protein bL32 family.</text>
</comment>
<keyword evidence="4" id="KW-0689">Ribosomal protein</keyword>
<evidence type="ECO:0000256" key="5">
    <source>
        <dbReference type="ARBA" id="ARBA00023128"/>
    </source>
</evidence>
<organism evidence="10 11">
    <name type="scientific">Strigamia maritima</name>
    <name type="common">European centipede</name>
    <name type="synonym">Geophilus maritimus</name>
    <dbReference type="NCBI Taxonomy" id="126957"/>
    <lineage>
        <taxon>Eukaryota</taxon>
        <taxon>Metazoa</taxon>
        <taxon>Ecdysozoa</taxon>
        <taxon>Arthropoda</taxon>
        <taxon>Myriapoda</taxon>
        <taxon>Chilopoda</taxon>
        <taxon>Pleurostigmophora</taxon>
        <taxon>Geophilomorpha</taxon>
        <taxon>Linotaeniidae</taxon>
        <taxon>Strigamia</taxon>
    </lineage>
</organism>
<dbReference type="Proteomes" id="UP000014500">
    <property type="component" value="Unassembled WGS sequence"/>
</dbReference>
<keyword evidence="6" id="KW-0687">Ribonucleoprotein</keyword>
<dbReference type="PANTHER" id="PTHR21026:SF2">
    <property type="entry name" value="LARGE RIBOSOMAL SUBUNIT PROTEIN BL32M"/>
    <property type="match status" value="1"/>
</dbReference>
<dbReference type="PhylomeDB" id="T1J0N9"/>
<evidence type="ECO:0000256" key="6">
    <source>
        <dbReference type="ARBA" id="ARBA00023274"/>
    </source>
</evidence>
<proteinExistence type="inferred from homology"/>
<dbReference type="GO" id="GO:0003735">
    <property type="term" value="F:structural constituent of ribosome"/>
    <property type="evidence" value="ECO:0007669"/>
    <property type="project" value="InterPro"/>
</dbReference>
<dbReference type="Pfam" id="PF01783">
    <property type="entry name" value="Ribosomal_L32p"/>
    <property type="match status" value="1"/>
</dbReference>
<keyword evidence="5" id="KW-0496">Mitochondrion</keyword>
<reference evidence="11" key="1">
    <citation type="submission" date="2011-05" db="EMBL/GenBank/DDBJ databases">
        <authorList>
            <person name="Richards S.R."/>
            <person name="Qu J."/>
            <person name="Jiang H."/>
            <person name="Jhangiani S.N."/>
            <person name="Agravi P."/>
            <person name="Goodspeed R."/>
            <person name="Gross S."/>
            <person name="Mandapat C."/>
            <person name="Jackson L."/>
            <person name="Mathew T."/>
            <person name="Pu L."/>
            <person name="Thornton R."/>
            <person name="Saada N."/>
            <person name="Wilczek-Boney K.B."/>
            <person name="Lee S."/>
            <person name="Kovar C."/>
            <person name="Wu Y."/>
            <person name="Scherer S.E."/>
            <person name="Worley K.C."/>
            <person name="Muzny D.M."/>
            <person name="Gibbs R."/>
        </authorList>
    </citation>
    <scope>NUCLEOTIDE SEQUENCE</scope>
    <source>
        <strain evidence="11">Brora</strain>
    </source>
</reference>
<evidence type="ECO:0000256" key="8">
    <source>
        <dbReference type="ARBA" id="ARBA00042577"/>
    </source>
</evidence>
<comment type="function">
    <text evidence="9">Component of the mitochondrial large ribosomal subunit (mt-LSU). The mitochondrial ribosome (mitoribosome) is a large ribonucleoprotein complex responsible for the synthesis of proteins inside mitochondria.</text>
</comment>
<comment type="subcellular location">
    <subcellularLocation>
        <location evidence="1">Mitochondrion</location>
    </subcellularLocation>
</comment>
<dbReference type="OMA" id="CKETGLI"/>
<dbReference type="EnsemblMetazoa" id="SMAR007093-RA">
    <property type="protein sequence ID" value="SMAR007093-PA"/>
    <property type="gene ID" value="SMAR007093"/>
</dbReference>
<dbReference type="GO" id="GO:0005762">
    <property type="term" value="C:mitochondrial large ribosomal subunit"/>
    <property type="evidence" value="ECO:0007669"/>
    <property type="project" value="TreeGrafter"/>
</dbReference>
<evidence type="ECO:0000256" key="1">
    <source>
        <dbReference type="ARBA" id="ARBA00004173"/>
    </source>
</evidence>
<dbReference type="PANTHER" id="PTHR21026">
    <property type="entry name" value="39S RIBOSOMAL PROTEIN L32, MITOCHONDRIAL"/>
    <property type="match status" value="1"/>
</dbReference>
<dbReference type="STRING" id="126957.T1J0N9"/>